<dbReference type="PANTHER" id="PTHR30336:SF6">
    <property type="entry name" value="INTEGRAL MEMBRANE PROTEIN"/>
    <property type="match status" value="1"/>
</dbReference>
<protein>
    <recommendedName>
        <fullName evidence="2">DUF218 domain-containing protein</fullName>
    </recommendedName>
</protein>
<dbReference type="EMBL" id="QZFU01000045">
    <property type="protein sequence ID" value="RJO69020.1"/>
    <property type="molecule type" value="Genomic_DNA"/>
</dbReference>
<dbReference type="OrthoDB" id="9782395at2"/>
<evidence type="ECO:0000256" key="1">
    <source>
        <dbReference type="SAM" id="Phobius"/>
    </source>
</evidence>
<name>A0A3A4JXN2_9NOCA</name>
<evidence type="ECO:0000313" key="4">
    <source>
        <dbReference type="Proteomes" id="UP000266677"/>
    </source>
</evidence>
<dbReference type="Proteomes" id="UP000266677">
    <property type="component" value="Unassembled WGS sequence"/>
</dbReference>
<dbReference type="AlphaFoldDB" id="A0A3A4JXN2"/>
<proteinExistence type="predicted"/>
<reference evidence="3 4" key="1">
    <citation type="submission" date="2018-09" db="EMBL/GenBank/DDBJ databases">
        <title>YIM PH21274 draft genome.</title>
        <authorList>
            <person name="Miao C."/>
        </authorList>
    </citation>
    <scope>NUCLEOTIDE SEQUENCE [LARGE SCALE GENOMIC DNA]</scope>
    <source>
        <strain evidence="3 4">YIM PH 21724</strain>
    </source>
</reference>
<accession>A0A3A4JXN2</accession>
<organism evidence="3 4">
    <name type="scientific">Nocardia panacis</name>
    <dbReference type="NCBI Taxonomy" id="2340916"/>
    <lineage>
        <taxon>Bacteria</taxon>
        <taxon>Bacillati</taxon>
        <taxon>Actinomycetota</taxon>
        <taxon>Actinomycetes</taxon>
        <taxon>Mycobacteriales</taxon>
        <taxon>Nocardiaceae</taxon>
        <taxon>Nocardia</taxon>
    </lineage>
</organism>
<feature type="domain" description="DUF218" evidence="2">
    <location>
        <begin position="62"/>
        <end position="182"/>
    </location>
</feature>
<evidence type="ECO:0000259" key="2">
    <source>
        <dbReference type="Pfam" id="PF02698"/>
    </source>
</evidence>
<dbReference type="InterPro" id="IPR003848">
    <property type="entry name" value="DUF218"/>
</dbReference>
<keyword evidence="1" id="KW-0472">Membrane</keyword>
<keyword evidence="4" id="KW-1185">Reference proteome</keyword>
<feature type="transmembrane region" description="Helical" evidence="1">
    <location>
        <begin position="21"/>
        <end position="44"/>
    </location>
</feature>
<sequence>MGFRDLVARGRGRIRARHVRLSLWAVGGAAFMLATVGFGSIAWIRHQAADGGYSVETVPQADVALILGAEVFNNGEPSPYLAARLDLGRQLLAAGKVRALLLTGDNGRASYDEPTAMRRYLLRKGVPENKIALDYAGFSTYQSCERAYRIFGVRQAIVVTQDFSLPRTIALCRGAGIDSNGVADTAQPHGLTYRKIWLRDQLAATKAVYDLLIHPDPKFLGPQETTVRDAINATS</sequence>
<dbReference type="CDD" id="cd06259">
    <property type="entry name" value="YdcF-like"/>
    <property type="match status" value="1"/>
</dbReference>
<evidence type="ECO:0000313" key="3">
    <source>
        <dbReference type="EMBL" id="RJO69020.1"/>
    </source>
</evidence>
<dbReference type="PANTHER" id="PTHR30336">
    <property type="entry name" value="INNER MEMBRANE PROTEIN, PROBABLE PERMEASE"/>
    <property type="match status" value="1"/>
</dbReference>
<dbReference type="GO" id="GO:0005886">
    <property type="term" value="C:plasma membrane"/>
    <property type="evidence" value="ECO:0007669"/>
    <property type="project" value="TreeGrafter"/>
</dbReference>
<keyword evidence="1" id="KW-1133">Transmembrane helix</keyword>
<dbReference type="InterPro" id="IPR051599">
    <property type="entry name" value="Cell_Envelope_Assoc"/>
</dbReference>
<keyword evidence="1" id="KW-0812">Transmembrane</keyword>
<dbReference type="Pfam" id="PF02698">
    <property type="entry name" value="DUF218"/>
    <property type="match status" value="1"/>
</dbReference>
<gene>
    <name evidence="3" type="ORF">D5S18_30515</name>
</gene>
<comment type="caution">
    <text evidence="3">The sequence shown here is derived from an EMBL/GenBank/DDBJ whole genome shotgun (WGS) entry which is preliminary data.</text>
</comment>